<dbReference type="STRING" id="33528.ENSGAFP00000021182"/>
<dbReference type="InterPro" id="IPR036179">
    <property type="entry name" value="Ig-like_dom_sf"/>
</dbReference>
<dbReference type="GO" id="GO:1990782">
    <property type="term" value="F:protein tyrosine kinase binding"/>
    <property type="evidence" value="ECO:0007669"/>
    <property type="project" value="TreeGrafter"/>
</dbReference>
<dbReference type="AlphaFoldDB" id="A0A315VLI4"/>
<dbReference type="InterPro" id="IPR003599">
    <property type="entry name" value="Ig_sub"/>
</dbReference>
<keyword evidence="2" id="KW-0812">Transmembrane</keyword>
<feature type="region of interest" description="Disordered" evidence="1">
    <location>
        <begin position="448"/>
        <end position="477"/>
    </location>
</feature>
<feature type="compositionally biased region" description="Basic and acidic residues" evidence="1">
    <location>
        <begin position="448"/>
        <end position="458"/>
    </location>
</feature>
<organism evidence="5 6">
    <name type="scientific">Gambusia affinis</name>
    <name type="common">Western mosquitofish</name>
    <name type="synonym">Heterandria affinis</name>
    <dbReference type="NCBI Taxonomy" id="33528"/>
    <lineage>
        <taxon>Eukaryota</taxon>
        <taxon>Metazoa</taxon>
        <taxon>Chordata</taxon>
        <taxon>Craniata</taxon>
        <taxon>Vertebrata</taxon>
        <taxon>Euteleostomi</taxon>
        <taxon>Actinopterygii</taxon>
        <taxon>Neopterygii</taxon>
        <taxon>Teleostei</taxon>
        <taxon>Neoteleostei</taxon>
        <taxon>Acanthomorphata</taxon>
        <taxon>Ovalentaria</taxon>
        <taxon>Atherinomorphae</taxon>
        <taxon>Cyprinodontiformes</taxon>
        <taxon>Poeciliidae</taxon>
        <taxon>Poeciliinae</taxon>
        <taxon>Gambusia</taxon>
    </lineage>
</organism>
<dbReference type="GO" id="GO:0070374">
    <property type="term" value="P:positive regulation of ERK1 and ERK2 cascade"/>
    <property type="evidence" value="ECO:0007669"/>
    <property type="project" value="TreeGrafter"/>
</dbReference>
<dbReference type="SUPFAM" id="SSF48726">
    <property type="entry name" value="Immunoglobulin"/>
    <property type="match status" value="3"/>
</dbReference>
<reference evidence="5 6" key="1">
    <citation type="journal article" date="2018" name="G3 (Bethesda)">
        <title>A High-Quality Reference Genome for the Invasive Mosquitofish Gambusia affinis Using a Chicago Library.</title>
        <authorList>
            <person name="Hoffberg S.L."/>
            <person name="Troendle N.J."/>
            <person name="Glenn T.C."/>
            <person name="Mahmud O."/>
            <person name="Louha S."/>
            <person name="Chalopin D."/>
            <person name="Bennetzen J.L."/>
            <person name="Mauricio R."/>
        </authorList>
    </citation>
    <scope>NUCLEOTIDE SEQUENCE [LARGE SCALE GENOMIC DNA]</scope>
    <source>
        <strain evidence="5">NE01/NJP1002.9</strain>
        <tissue evidence="5">Muscle</tissue>
    </source>
</reference>
<dbReference type="InterPro" id="IPR013106">
    <property type="entry name" value="Ig_V-set"/>
</dbReference>
<feature type="domain" description="Ig-like" evidence="4">
    <location>
        <begin position="218"/>
        <end position="299"/>
    </location>
</feature>
<feature type="chain" id="PRO_5016347817" description="Ig-like domain-containing protein" evidence="3">
    <location>
        <begin position="22"/>
        <end position="680"/>
    </location>
</feature>
<feature type="signal peptide" evidence="3">
    <location>
        <begin position="1"/>
        <end position="21"/>
    </location>
</feature>
<dbReference type="GO" id="GO:0042110">
    <property type="term" value="P:T cell activation"/>
    <property type="evidence" value="ECO:0007669"/>
    <property type="project" value="TreeGrafter"/>
</dbReference>
<dbReference type="InterPro" id="IPR007110">
    <property type="entry name" value="Ig-like_dom"/>
</dbReference>
<feature type="domain" description="Ig-like" evidence="4">
    <location>
        <begin position="142"/>
        <end position="211"/>
    </location>
</feature>
<dbReference type="GO" id="GO:0042289">
    <property type="term" value="F:MHC class II protein binding"/>
    <property type="evidence" value="ECO:0007669"/>
    <property type="project" value="TreeGrafter"/>
</dbReference>
<keyword evidence="2" id="KW-0472">Membrane</keyword>
<evidence type="ECO:0000256" key="1">
    <source>
        <dbReference type="SAM" id="MobiDB-lite"/>
    </source>
</evidence>
<evidence type="ECO:0000313" key="5">
    <source>
        <dbReference type="EMBL" id="PWA23967.1"/>
    </source>
</evidence>
<evidence type="ECO:0000256" key="2">
    <source>
        <dbReference type="SAM" id="Phobius"/>
    </source>
</evidence>
<sequence>MMLVETFVFGMIFLLTKGVRSEMIEVVGQAGSQVVLPCICEAAQCDPAAITWSKDNKGTVWRKQSSGLQYWGSNWFNRENSRVQCPHSKFPRGDYSLEINGLKEDDAGLYTCKVEIKGHSTEKQIMLRIIEASVFPSTPMWGDDVLVRCSVTPWHEGDVVSWKLNNQPFAPNNQASFGRDLHIQASDKLAGTWTCSVYRSSIEWSASVELSVTGIIQPPKQDAKLYAALGSSFTMPCVFSPSLSPKEVLVEKLDSGVQIFNNRSASSSSWDKSIVIQEVVPENEGRYRCGGTIERRRLSQTMQLVVAKIVKSKKKGTTMLSCQLSDPSEVTGYEWVHVSYDINGTESVGPVQHGQTIPVKEDFGEWTCRYLGENGLLGNVTTQVHLMAGLSGEKLSGASSNTGTVIGLSFLLVILLLVLAQMYKNHRRRRRILQYPALETIVHTISNEREEREKDRVKNISRLNTPPSSAASQAAAPLELSAPGERAENGTFNEKQTLISDVWRKSTEGSIALTKIPQRHSKPKWKYENMQNTGDVFPTNPLLLSSSSPSTSCSFQTVLTVRVLGLISATSSRSVSLPASLGVGDGALLNGEEGRRYCRFTPSTREVRSFGEYADLGVSSSLCDGYELSEGLWGLCPPLVVLQQQLTYDLGARSSDGARQTNLLENVTLVQVDQSANNQL</sequence>
<dbReference type="Pfam" id="PF07686">
    <property type="entry name" value="V-set"/>
    <property type="match status" value="1"/>
</dbReference>
<dbReference type="EMBL" id="NHOQ01001560">
    <property type="protein sequence ID" value="PWA23967.1"/>
    <property type="molecule type" value="Genomic_DNA"/>
</dbReference>
<protein>
    <recommendedName>
        <fullName evidence="4">Ig-like domain-containing protein</fullName>
    </recommendedName>
</protein>
<feature type="compositionally biased region" description="Low complexity" evidence="1">
    <location>
        <begin position="466"/>
        <end position="477"/>
    </location>
</feature>
<dbReference type="GO" id="GO:0009897">
    <property type="term" value="C:external side of plasma membrane"/>
    <property type="evidence" value="ECO:0007669"/>
    <property type="project" value="TreeGrafter"/>
</dbReference>
<proteinExistence type="predicted"/>
<dbReference type="InterPro" id="IPR013783">
    <property type="entry name" value="Ig-like_fold"/>
</dbReference>
<keyword evidence="6" id="KW-1185">Reference proteome</keyword>
<dbReference type="PANTHER" id="PTHR11422">
    <property type="entry name" value="T-CELL SURFACE GLYCOPROTEIN CD4"/>
    <property type="match status" value="1"/>
</dbReference>
<dbReference type="Gene3D" id="2.60.40.10">
    <property type="entry name" value="Immunoglobulins"/>
    <property type="match status" value="3"/>
</dbReference>
<dbReference type="GO" id="GO:0035723">
    <property type="term" value="P:interleukin-15-mediated signaling pathway"/>
    <property type="evidence" value="ECO:0007669"/>
    <property type="project" value="TreeGrafter"/>
</dbReference>
<keyword evidence="3" id="KW-0732">Signal</keyword>
<feature type="transmembrane region" description="Helical" evidence="2">
    <location>
        <begin position="405"/>
        <end position="423"/>
    </location>
</feature>
<dbReference type="InterPro" id="IPR003598">
    <property type="entry name" value="Ig_sub2"/>
</dbReference>
<keyword evidence="2" id="KW-1133">Transmembrane helix</keyword>
<evidence type="ECO:0000256" key="3">
    <source>
        <dbReference type="SAM" id="SignalP"/>
    </source>
</evidence>
<dbReference type="SMART" id="SM00409">
    <property type="entry name" value="IG"/>
    <property type="match status" value="3"/>
</dbReference>
<evidence type="ECO:0000259" key="4">
    <source>
        <dbReference type="PROSITE" id="PS50835"/>
    </source>
</evidence>
<comment type="caution">
    <text evidence="5">The sequence shown here is derived from an EMBL/GenBank/DDBJ whole genome shotgun (WGS) entry which is preliminary data.</text>
</comment>
<dbReference type="InterPro" id="IPR013270">
    <property type="entry name" value="CD47_Vset"/>
</dbReference>
<dbReference type="Proteomes" id="UP000250572">
    <property type="component" value="Unassembled WGS sequence"/>
</dbReference>
<dbReference type="PANTHER" id="PTHR11422:SF12">
    <property type="entry name" value="MICROFIBRIL-ASSOCIATED GLYCOPROTEIN 3"/>
    <property type="match status" value="1"/>
</dbReference>
<dbReference type="GO" id="GO:0045121">
    <property type="term" value="C:membrane raft"/>
    <property type="evidence" value="ECO:0007669"/>
    <property type="project" value="TreeGrafter"/>
</dbReference>
<dbReference type="Pfam" id="PF08204">
    <property type="entry name" value="V-set_CD47"/>
    <property type="match status" value="1"/>
</dbReference>
<accession>A0A315VLI4</accession>
<name>A0A315VLI4_GAMAF</name>
<gene>
    <name evidence="5" type="ORF">CCH79_00010922</name>
</gene>
<dbReference type="SMART" id="SM00408">
    <property type="entry name" value="IGc2"/>
    <property type="match status" value="2"/>
</dbReference>
<feature type="domain" description="Ig-like" evidence="4">
    <location>
        <begin position="31"/>
        <end position="126"/>
    </location>
</feature>
<evidence type="ECO:0000313" key="6">
    <source>
        <dbReference type="Proteomes" id="UP000250572"/>
    </source>
</evidence>
<dbReference type="PROSITE" id="PS50835">
    <property type="entry name" value="IG_LIKE"/>
    <property type="match status" value="3"/>
</dbReference>